<feature type="region of interest" description="Disordered" evidence="2">
    <location>
        <begin position="815"/>
        <end position="848"/>
    </location>
</feature>
<protein>
    <recommendedName>
        <fullName evidence="3">DH domain-containing protein</fullName>
    </recommendedName>
</protein>
<feature type="compositionally biased region" description="Low complexity" evidence="2">
    <location>
        <begin position="1321"/>
        <end position="1331"/>
    </location>
</feature>
<feature type="compositionally biased region" description="Polar residues" evidence="2">
    <location>
        <begin position="838"/>
        <end position="847"/>
    </location>
</feature>
<feature type="coiled-coil region" evidence="1">
    <location>
        <begin position="1470"/>
        <end position="1504"/>
    </location>
</feature>
<dbReference type="InterPro" id="IPR057454">
    <property type="entry name" value="Bud3_C"/>
</dbReference>
<feature type="region of interest" description="Disordered" evidence="2">
    <location>
        <begin position="328"/>
        <end position="356"/>
    </location>
</feature>
<evidence type="ECO:0000313" key="5">
    <source>
        <dbReference type="Proteomes" id="UP000030651"/>
    </source>
</evidence>
<dbReference type="Gene3D" id="1.20.900.10">
    <property type="entry name" value="Dbl homology (DH) domain"/>
    <property type="match status" value="1"/>
</dbReference>
<evidence type="ECO:0000313" key="4">
    <source>
        <dbReference type="EMBL" id="ETS83199.1"/>
    </source>
</evidence>
<dbReference type="GO" id="GO:0032955">
    <property type="term" value="P:regulation of division septum assembly"/>
    <property type="evidence" value="ECO:0007669"/>
    <property type="project" value="TreeGrafter"/>
</dbReference>
<dbReference type="EMBL" id="KI912111">
    <property type="protein sequence ID" value="ETS83199.1"/>
    <property type="molecule type" value="Genomic_DNA"/>
</dbReference>
<dbReference type="GO" id="GO:0005737">
    <property type="term" value="C:cytoplasm"/>
    <property type="evidence" value="ECO:0007669"/>
    <property type="project" value="TreeGrafter"/>
</dbReference>
<feature type="region of interest" description="Disordered" evidence="2">
    <location>
        <begin position="1101"/>
        <end position="1202"/>
    </location>
</feature>
<dbReference type="InterPro" id="IPR051492">
    <property type="entry name" value="Dynamin-Rho_GEF"/>
</dbReference>
<sequence length="1506" mass="167398">MVRVTEELALSPEHLTLYHTTDPLVGHLPILIFHGSSTTANYTFNSSRVQLHIYSPAGFQSFPRLTISPNSSSYNVVNYLPREFQGDETTRALAFGLFKYFSELHETVKTHLKNRYPTTRGRRPGSAPTLFGEQHAADIAKSMLRSELPVETIEKLEMALQTQHISNVDIDLVLPPGSIIPLKPEDYDNISEDEDDIADPTLRQYGPYTPLVRGFSEPVFLPTSRLRRAPSKPTALNRQKSFTKDQKLELRRKLAELVDTEERYVMKLNELVKHIADEYRQKAKRRSDNSFSPSMADVEKLFPKSSEHILKVNSAFMRELRKVMDDTEEEAMRDMESTLPTGKSGASGSSAGRSKDPSGALAVARIMLEWFPKFTDCYQDYIRASQDFPQLITSFISQQSSFSQRVAVTGEQYLRSTVIEPVQRLPRYSLVIDQIVACLPMTHPALQPMLKSRDIIANICSMDDPLTEKPHVSTRLRNMIQNWPHELEPKGRLIVATDFSELAAPFEVDAPIDINTDERAGIFLLFSDCIIIVKKIYGSNMMARDLIREIDKPSAAGLLTTMTNAAGGPGSYEVAFAGWHDLSAVRFTESSDGRIIWMTSSKEMQGAIKSSEVTTRCFVLHEAYEGKAGKWTEDVVKARIEARFGEAEREDPRWTLRSVRMPDSGLGVYAAVFQEGLDQLVEGRKEPAPIRVVIDHEKGTKGSPIGHYGVEIVTDVRTSGGKKVLVITAGLSGKKATDESAWEDFLPTLTRRIIQLLSTQFDASNPALTAALVSFHTKILRGLNMSRNLEKSRSFLSTSPVKMLTSLLSGSSTALSETGGSSRSPKASAPSLFPAPSISRSNSSLKDSASLYGSAKSREGIKMGIDEDLPENPLVRLEQTFTGYMASLHARKGNFIGRQIINRGAVDELVVNDLYNKLIENPFDIDPASDISADVIFVAFEKFVKIAWQEQMGPIMSRKNLDALQERASKRVPGEFADFVRFLFGDVAPQNRRAFTALIKLLADLLDGCANDGDRGALTLGFAELLIDDGTAHNYINLLDRLVQDCDRIFDQPTFDLEASLSQAGALYDSYTSATRAGKSHTGSLTSNTSSLRRKLGFDNLLRQNSKNEDRPSVWRTLSKHGRNNSVTESSSLSKASRSGDMSPGPNKLRRPGSRDRPPIAGAFDDTCSRPISSHRLETIGEPAEDAPPRTPRRKRRSSLSDLKSLMAATTLQDDDEPLQPLSAMKENSQKFNPGPKLPTPTRIPMSPANNARPNRQQENVLGSPFQTVPRLSSPESPFRAHNKGLSTSSIPTLQSLKPLKSSSPSVESPSRPPTRPPLSPSKSSSGRLRLQSPQKLRERLQSEKQAVEDVDMTLQSELSRISADMARFNSSLPRSSTVDLRKLSSSVSALESRIPVLVREITDRQDALQRDMDNTLKATEAKVKEIDQLYKESTAENELLYEKFNTELVKIVRALKGRTGEKEEIMTKMKESYEETARVKKENARLRREMASLRAMVKGATTEAA</sequence>
<evidence type="ECO:0000256" key="1">
    <source>
        <dbReference type="SAM" id="Coils"/>
    </source>
</evidence>
<name>W3XAY8_PESFW</name>
<feature type="domain" description="DH" evidence="3">
    <location>
        <begin position="249"/>
        <end position="466"/>
    </location>
</feature>
<dbReference type="PANTHER" id="PTHR22834">
    <property type="entry name" value="NUCLEAR FUSION PROTEIN FUS2"/>
    <property type="match status" value="1"/>
</dbReference>
<dbReference type="OMA" id="GDEICRG"/>
<dbReference type="eggNOG" id="ENOG502QVFV">
    <property type="taxonomic scope" value="Eukaryota"/>
</dbReference>
<dbReference type="Pfam" id="PF25351">
    <property type="entry name" value="PH_BUD3_C"/>
    <property type="match status" value="1"/>
</dbReference>
<dbReference type="GO" id="GO:0031991">
    <property type="term" value="P:regulation of actomyosin contractile ring contraction"/>
    <property type="evidence" value="ECO:0007669"/>
    <property type="project" value="TreeGrafter"/>
</dbReference>
<dbReference type="InParanoid" id="W3XAY8"/>
<feature type="compositionally biased region" description="Low complexity" evidence="2">
    <location>
        <begin position="1296"/>
        <end position="1310"/>
    </location>
</feature>
<feature type="region of interest" description="Disordered" evidence="2">
    <location>
        <begin position="1226"/>
        <end position="1346"/>
    </location>
</feature>
<feature type="compositionally biased region" description="Pro residues" evidence="2">
    <location>
        <begin position="1311"/>
        <end position="1320"/>
    </location>
</feature>
<feature type="compositionally biased region" description="Low complexity" evidence="2">
    <location>
        <begin position="342"/>
        <end position="352"/>
    </location>
</feature>
<dbReference type="InterPro" id="IPR035899">
    <property type="entry name" value="DBL_dom_sf"/>
</dbReference>
<reference evidence="5" key="1">
    <citation type="journal article" date="2015" name="BMC Genomics">
        <title>Genomic and transcriptomic analysis of the endophytic fungus Pestalotiopsis fici reveals its lifestyle and high potential for synthesis of natural products.</title>
        <authorList>
            <person name="Wang X."/>
            <person name="Zhang X."/>
            <person name="Liu L."/>
            <person name="Xiang M."/>
            <person name="Wang W."/>
            <person name="Sun X."/>
            <person name="Che Y."/>
            <person name="Guo L."/>
            <person name="Liu G."/>
            <person name="Guo L."/>
            <person name="Wang C."/>
            <person name="Yin W.B."/>
            <person name="Stadler M."/>
            <person name="Zhang X."/>
            <person name="Liu X."/>
        </authorList>
    </citation>
    <scope>NUCLEOTIDE SEQUENCE [LARGE SCALE GENOMIC DNA]</scope>
    <source>
        <strain evidence="5">W106-1 / CGMCC3.15140</strain>
    </source>
</reference>
<gene>
    <name evidence="4" type="ORF">PFICI_05075</name>
</gene>
<dbReference type="Pfam" id="PF00621">
    <property type="entry name" value="RhoGEF"/>
    <property type="match status" value="1"/>
</dbReference>
<evidence type="ECO:0000256" key="2">
    <source>
        <dbReference type="SAM" id="MobiDB-lite"/>
    </source>
</evidence>
<feature type="compositionally biased region" description="Polar residues" evidence="2">
    <location>
        <begin position="1285"/>
        <end position="1295"/>
    </location>
</feature>
<dbReference type="OrthoDB" id="4066896at2759"/>
<dbReference type="STRING" id="1229662.W3XAY8"/>
<dbReference type="GeneID" id="19270088"/>
<dbReference type="RefSeq" id="XP_007831847.1">
    <property type="nucleotide sequence ID" value="XM_007833656.1"/>
</dbReference>
<dbReference type="SUPFAM" id="SSF48065">
    <property type="entry name" value="DBL homology domain (DH-domain)"/>
    <property type="match status" value="1"/>
</dbReference>
<dbReference type="GO" id="GO:0005085">
    <property type="term" value="F:guanyl-nucleotide exchange factor activity"/>
    <property type="evidence" value="ECO:0007669"/>
    <property type="project" value="InterPro"/>
</dbReference>
<keyword evidence="1" id="KW-0175">Coiled coil</keyword>
<keyword evidence="5" id="KW-1185">Reference proteome</keyword>
<evidence type="ECO:0000259" key="3">
    <source>
        <dbReference type="PROSITE" id="PS50010"/>
    </source>
</evidence>
<dbReference type="PANTHER" id="PTHR22834:SF21">
    <property type="entry name" value="GUANYL NUCLEOTIDE EXCHANGE FACTOR, PUTATIVE (AFU_ORTHOLOGUE AFUA_5G11890)-RELATED"/>
    <property type="match status" value="1"/>
</dbReference>
<dbReference type="SMART" id="SM00325">
    <property type="entry name" value="RhoGEF"/>
    <property type="match status" value="1"/>
</dbReference>
<accession>W3XAY8</accession>
<dbReference type="KEGG" id="pfy:PFICI_05075"/>
<feature type="compositionally biased region" description="Polar residues" evidence="2">
    <location>
        <begin position="1124"/>
        <end position="1137"/>
    </location>
</feature>
<feature type="compositionally biased region" description="Polar residues" evidence="2">
    <location>
        <begin position="1248"/>
        <end position="1276"/>
    </location>
</feature>
<proteinExistence type="predicted"/>
<dbReference type="InterPro" id="IPR000219">
    <property type="entry name" value="DH_dom"/>
</dbReference>
<dbReference type="HOGENOM" id="CLU_004333_0_0_1"/>
<feature type="compositionally biased region" description="Basic and acidic residues" evidence="2">
    <location>
        <begin position="1336"/>
        <end position="1346"/>
    </location>
</feature>
<dbReference type="Proteomes" id="UP000030651">
    <property type="component" value="Unassembled WGS sequence"/>
</dbReference>
<dbReference type="PROSITE" id="PS50010">
    <property type="entry name" value="DH_2"/>
    <property type="match status" value="1"/>
</dbReference>
<organism evidence="4 5">
    <name type="scientific">Pestalotiopsis fici (strain W106-1 / CGMCC3.15140)</name>
    <dbReference type="NCBI Taxonomy" id="1229662"/>
    <lineage>
        <taxon>Eukaryota</taxon>
        <taxon>Fungi</taxon>
        <taxon>Dikarya</taxon>
        <taxon>Ascomycota</taxon>
        <taxon>Pezizomycotina</taxon>
        <taxon>Sordariomycetes</taxon>
        <taxon>Xylariomycetidae</taxon>
        <taxon>Amphisphaeriales</taxon>
        <taxon>Sporocadaceae</taxon>
        <taxon>Pestalotiopsis</taxon>
    </lineage>
</organism>